<name>A0ABX1SNT1_STACP</name>
<sequence>MANQNNKNLPKHPYLYFSEGTFKVHLLSGKTIVGKLIGNFQFDILIEAKAKNKNGEIVPTEMIIAKHAIEYASRIKKDN</sequence>
<proteinExistence type="predicted"/>
<evidence type="ECO:0008006" key="3">
    <source>
        <dbReference type="Google" id="ProtNLM"/>
    </source>
</evidence>
<accession>A0ABX1SNT1</accession>
<dbReference type="Gene3D" id="2.30.30.100">
    <property type="match status" value="1"/>
</dbReference>
<comment type="caution">
    <text evidence="1">The sequence shown here is derived from an EMBL/GenBank/DDBJ whole genome shotgun (WGS) entry which is preliminary data.</text>
</comment>
<reference evidence="1 2" key="1">
    <citation type="submission" date="2020-04" db="EMBL/GenBank/DDBJ databases">
        <title>The Epidemiology and Molecular Characteristics of Linezolid-Resistant Staphylococcus capitis in Huashan Hospital, Shanghai.</title>
        <authorList>
            <person name="Ding L."/>
            <person name="Li P."/>
            <person name="Yang Y."/>
            <person name="Lin D."/>
            <person name="Xu X."/>
        </authorList>
    </citation>
    <scope>NUCLEOTIDE SEQUENCE [LARGE SCALE GENOMIC DNA]</scope>
    <source>
        <strain evidence="1 2">17-84</strain>
    </source>
</reference>
<dbReference type="Proteomes" id="UP000538955">
    <property type="component" value="Unassembled WGS sequence"/>
</dbReference>
<protein>
    <recommendedName>
        <fullName evidence="3">Phage protein</fullName>
    </recommendedName>
</protein>
<dbReference type="RefSeq" id="WP_168992921.1">
    <property type="nucleotide sequence ID" value="NZ_JABBMI010000055.1"/>
</dbReference>
<organism evidence="1 2">
    <name type="scientific">Staphylococcus capitis</name>
    <dbReference type="NCBI Taxonomy" id="29388"/>
    <lineage>
        <taxon>Bacteria</taxon>
        <taxon>Bacillati</taxon>
        <taxon>Bacillota</taxon>
        <taxon>Bacilli</taxon>
        <taxon>Bacillales</taxon>
        <taxon>Staphylococcaceae</taxon>
        <taxon>Staphylococcus</taxon>
    </lineage>
</organism>
<keyword evidence="2" id="KW-1185">Reference proteome</keyword>
<evidence type="ECO:0000313" key="2">
    <source>
        <dbReference type="Proteomes" id="UP000538955"/>
    </source>
</evidence>
<evidence type="ECO:0000313" key="1">
    <source>
        <dbReference type="EMBL" id="NMK53959.1"/>
    </source>
</evidence>
<gene>
    <name evidence="1" type="ORF">HHM24_04230</name>
</gene>
<dbReference type="EMBL" id="JABBMI010000055">
    <property type="protein sequence ID" value="NMK53959.1"/>
    <property type="molecule type" value="Genomic_DNA"/>
</dbReference>